<dbReference type="InterPro" id="IPR013094">
    <property type="entry name" value="AB_hydrolase_3"/>
</dbReference>
<name>A0A8H5MH67_9AGAR</name>
<dbReference type="Pfam" id="PF07859">
    <property type="entry name" value="Abhydrolase_3"/>
    <property type="match status" value="1"/>
</dbReference>
<organism evidence="4 5">
    <name type="scientific">Collybiopsis confluens</name>
    <dbReference type="NCBI Taxonomy" id="2823264"/>
    <lineage>
        <taxon>Eukaryota</taxon>
        <taxon>Fungi</taxon>
        <taxon>Dikarya</taxon>
        <taxon>Basidiomycota</taxon>
        <taxon>Agaricomycotina</taxon>
        <taxon>Agaricomycetes</taxon>
        <taxon>Agaricomycetidae</taxon>
        <taxon>Agaricales</taxon>
        <taxon>Marasmiineae</taxon>
        <taxon>Omphalotaceae</taxon>
        <taxon>Collybiopsis</taxon>
    </lineage>
</organism>
<evidence type="ECO:0000313" key="5">
    <source>
        <dbReference type="Proteomes" id="UP000518752"/>
    </source>
</evidence>
<accession>A0A8H5MH67</accession>
<dbReference type="AlphaFoldDB" id="A0A8H5MH67"/>
<comment type="caution">
    <text evidence="4">The sequence shown here is derived from an EMBL/GenBank/DDBJ whole genome shotgun (WGS) entry which is preliminary data.</text>
</comment>
<dbReference type="InterPro" id="IPR050300">
    <property type="entry name" value="GDXG_lipolytic_enzyme"/>
</dbReference>
<dbReference type="PANTHER" id="PTHR48081">
    <property type="entry name" value="AB HYDROLASE SUPERFAMILY PROTEIN C4A8.06C"/>
    <property type="match status" value="1"/>
</dbReference>
<sequence>MKKRVHAIARKKGIEKTDTCWCLFWDWMDTGKVSHLLLDHLFKIGIGHERKVGSREFPVSGRVASCFSAASMVQLLRLQPFKGLYLTLQFFSTILLRLPVWFLFAIPQSFRPSSLWAIGKVVKMKLTLHLLSVTRKTGPIRVAPNHLSITPGVDVNGVWIPATPGIIKDELEIWANVAKVTSISIPGYWVHRKGSIIPVAAPPIPGERIIYALHGGGYVTLSAHPSDPTAAIARGLVRYVDSVHRVFSPEYRLSSGSGIEAKNAFPTALIDALAGYIYLVKTVGFHPSDIIVEGDSAGGNLALALTRYLVEHPNAGLPAPPGSLVLLSPWTDLGPQDADPHSSWVRNVKTDYIGLVDLEAYLRAVGSFVGPHGLGAAETNLMISPASRNPAMMISFKGFPPTFIAAGGGEVFLDMISVLKDRMVKDLGHEKVKYYCPPAATHDWVALPFFEPERTNTLKEIASWLAASS</sequence>
<dbReference type="EMBL" id="JAACJN010000002">
    <property type="protein sequence ID" value="KAF5393501.1"/>
    <property type="molecule type" value="Genomic_DNA"/>
</dbReference>
<keyword evidence="2" id="KW-0812">Transmembrane</keyword>
<dbReference type="GO" id="GO:0016787">
    <property type="term" value="F:hydrolase activity"/>
    <property type="evidence" value="ECO:0007669"/>
    <property type="project" value="UniProtKB-KW"/>
</dbReference>
<dbReference type="SUPFAM" id="SSF53474">
    <property type="entry name" value="alpha/beta-Hydrolases"/>
    <property type="match status" value="1"/>
</dbReference>
<reference evidence="4 5" key="1">
    <citation type="journal article" date="2020" name="ISME J.">
        <title>Uncovering the hidden diversity of litter-decomposition mechanisms in mushroom-forming fungi.</title>
        <authorList>
            <person name="Floudas D."/>
            <person name="Bentzer J."/>
            <person name="Ahren D."/>
            <person name="Johansson T."/>
            <person name="Persson P."/>
            <person name="Tunlid A."/>
        </authorList>
    </citation>
    <scope>NUCLEOTIDE SEQUENCE [LARGE SCALE GENOMIC DNA]</scope>
    <source>
        <strain evidence="4 5">CBS 406.79</strain>
    </source>
</reference>
<keyword evidence="2" id="KW-0472">Membrane</keyword>
<evidence type="ECO:0000259" key="3">
    <source>
        <dbReference type="Pfam" id="PF07859"/>
    </source>
</evidence>
<keyword evidence="5" id="KW-1185">Reference proteome</keyword>
<feature type="transmembrane region" description="Helical" evidence="2">
    <location>
        <begin position="84"/>
        <end position="104"/>
    </location>
</feature>
<evidence type="ECO:0000256" key="1">
    <source>
        <dbReference type="ARBA" id="ARBA00022801"/>
    </source>
</evidence>
<dbReference type="OrthoDB" id="2152029at2759"/>
<keyword evidence="1" id="KW-0378">Hydrolase</keyword>
<feature type="domain" description="Alpha/beta hydrolase fold-3" evidence="3">
    <location>
        <begin position="212"/>
        <end position="444"/>
    </location>
</feature>
<proteinExistence type="predicted"/>
<protein>
    <recommendedName>
        <fullName evidence="3">Alpha/beta hydrolase fold-3 domain-containing protein</fullName>
    </recommendedName>
</protein>
<dbReference type="InterPro" id="IPR029058">
    <property type="entry name" value="AB_hydrolase_fold"/>
</dbReference>
<evidence type="ECO:0000313" key="4">
    <source>
        <dbReference type="EMBL" id="KAF5393501.1"/>
    </source>
</evidence>
<dbReference type="Gene3D" id="3.40.50.1820">
    <property type="entry name" value="alpha/beta hydrolase"/>
    <property type="match status" value="1"/>
</dbReference>
<gene>
    <name evidence="4" type="ORF">D9757_000659</name>
</gene>
<evidence type="ECO:0000256" key="2">
    <source>
        <dbReference type="SAM" id="Phobius"/>
    </source>
</evidence>
<dbReference type="PANTHER" id="PTHR48081:SF26">
    <property type="entry name" value="ALPHA_BETA HYDROLASE FOLD-3 DOMAIN-CONTAINING PROTEIN"/>
    <property type="match status" value="1"/>
</dbReference>
<keyword evidence="2" id="KW-1133">Transmembrane helix</keyword>
<dbReference type="Proteomes" id="UP000518752">
    <property type="component" value="Unassembled WGS sequence"/>
</dbReference>